<evidence type="ECO:0000256" key="1">
    <source>
        <dbReference type="SAM" id="MobiDB-lite"/>
    </source>
</evidence>
<gene>
    <name evidence="2" type="ORF">H5410_060804</name>
</gene>
<protein>
    <submittedName>
        <fullName evidence="2">Uncharacterized protein</fullName>
    </submittedName>
</protein>
<organism evidence="2 3">
    <name type="scientific">Solanum commersonii</name>
    <name type="common">Commerson's wild potato</name>
    <name type="synonym">Commerson's nightshade</name>
    <dbReference type="NCBI Taxonomy" id="4109"/>
    <lineage>
        <taxon>Eukaryota</taxon>
        <taxon>Viridiplantae</taxon>
        <taxon>Streptophyta</taxon>
        <taxon>Embryophyta</taxon>
        <taxon>Tracheophyta</taxon>
        <taxon>Spermatophyta</taxon>
        <taxon>Magnoliopsida</taxon>
        <taxon>eudicotyledons</taxon>
        <taxon>Gunneridae</taxon>
        <taxon>Pentapetalae</taxon>
        <taxon>asterids</taxon>
        <taxon>lamiids</taxon>
        <taxon>Solanales</taxon>
        <taxon>Solanaceae</taxon>
        <taxon>Solanoideae</taxon>
        <taxon>Solaneae</taxon>
        <taxon>Solanum</taxon>
    </lineage>
</organism>
<reference evidence="2 3" key="1">
    <citation type="submission" date="2020-09" db="EMBL/GenBank/DDBJ databases">
        <title>De no assembly of potato wild relative species, Solanum commersonii.</title>
        <authorList>
            <person name="Cho K."/>
        </authorList>
    </citation>
    <scope>NUCLEOTIDE SEQUENCE [LARGE SCALE GENOMIC DNA]</scope>
    <source>
        <strain evidence="2">LZ3.2</strain>
        <tissue evidence="2">Leaf</tissue>
    </source>
</reference>
<accession>A0A9J5W7N2</accession>
<evidence type="ECO:0000313" key="2">
    <source>
        <dbReference type="EMBL" id="KAG5571038.1"/>
    </source>
</evidence>
<feature type="region of interest" description="Disordered" evidence="1">
    <location>
        <begin position="44"/>
        <end position="63"/>
    </location>
</feature>
<keyword evidence="3" id="KW-1185">Reference proteome</keyword>
<comment type="caution">
    <text evidence="2">The sequence shown here is derived from an EMBL/GenBank/DDBJ whole genome shotgun (WGS) entry which is preliminary data.</text>
</comment>
<dbReference type="Proteomes" id="UP000824120">
    <property type="component" value="Chromosome 12"/>
</dbReference>
<dbReference type="AlphaFoldDB" id="A0A9J5W7N2"/>
<name>A0A9J5W7N2_SOLCO</name>
<dbReference type="EMBL" id="JACXVP010000012">
    <property type="protein sequence ID" value="KAG5571038.1"/>
    <property type="molecule type" value="Genomic_DNA"/>
</dbReference>
<proteinExistence type="predicted"/>
<evidence type="ECO:0000313" key="3">
    <source>
        <dbReference type="Proteomes" id="UP000824120"/>
    </source>
</evidence>
<sequence length="107" mass="12402">MAQLHITKDMTLDRKEWRLHIRLEEEKPNNEIVDGEKRDEFIQDEKKNMRGEEGSCMYGRSKNVDGTISESEVTGMVASKFGGPPHSKRTCFRILPSILHQDQENEL</sequence>
<feature type="compositionally biased region" description="Basic and acidic residues" evidence="1">
    <location>
        <begin position="44"/>
        <end position="53"/>
    </location>
</feature>